<evidence type="ECO:0000313" key="1">
    <source>
        <dbReference type="EMBL" id="KAJ8672669.1"/>
    </source>
</evidence>
<dbReference type="Proteomes" id="UP001239111">
    <property type="component" value="Chromosome 3"/>
</dbReference>
<evidence type="ECO:0000313" key="2">
    <source>
        <dbReference type="Proteomes" id="UP001239111"/>
    </source>
</evidence>
<comment type="caution">
    <text evidence="1">The sequence shown here is derived from an EMBL/GenBank/DDBJ whole genome shotgun (WGS) entry which is preliminary data.</text>
</comment>
<sequence length="317" mass="36602">MPLFDFFRKFLGLGSAPESPQQRFEDDPQPYTDSFRNPIWQNDEDDDDVSDFSGRHPRYRGHFRIFSNPFEITRFFESQMDEMLNNFLGSFDGFGNRFNGNGQVFIPFGNDDLGSPLTLPDNRAIEHGPRDEVLKPSHDFSTQDFTNNSLSPDRNSSGNPCDHVLKPAYQMPDPHRQKLDLDIDGKLKSEELAKIWEAPPSKTDRFTPKFSFRSFGSSVSTQIVRRPDGSVEERRTMRDSDGNEEIRVTRQIGDKMHTIVTKRDKDGSEVKTEDIVNMDEKDLKGFDDRWTKIQVPTTDDDFNGFSWSKFFGPYPKL</sequence>
<gene>
    <name evidence="1" type="ORF">QAD02_003929</name>
</gene>
<dbReference type="EMBL" id="CM056743">
    <property type="protein sequence ID" value="KAJ8672669.1"/>
    <property type="molecule type" value="Genomic_DNA"/>
</dbReference>
<reference evidence="1" key="1">
    <citation type="submission" date="2023-04" db="EMBL/GenBank/DDBJ databases">
        <title>A chromosome-level genome assembly of the parasitoid wasp Eretmocerus hayati.</title>
        <authorList>
            <person name="Zhong Y."/>
            <person name="Liu S."/>
            <person name="Liu Y."/>
        </authorList>
    </citation>
    <scope>NUCLEOTIDE SEQUENCE</scope>
    <source>
        <strain evidence="1">ZJU_SS_LIU_2023</strain>
    </source>
</reference>
<accession>A0ACC2NN34</accession>
<name>A0ACC2NN34_9HYME</name>
<protein>
    <submittedName>
        <fullName evidence="1">Uncharacterized protein</fullName>
    </submittedName>
</protein>
<keyword evidence="2" id="KW-1185">Reference proteome</keyword>
<proteinExistence type="predicted"/>
<organism evidence="1 2">
    <name type="scientific">Eretmocerus hayati</name>
    <dbReference type="NCBI Taxonomy" id="131215"/>
    <lineage>
        <taxon>Eukaryota</taxon>
        <taxon>Metazoa</taxon>
        <taxon>Ecdysozoa</taxon>
        <taxon>Arthropoda</taxon>
        <taxon>Hexapoda</taxon>
        <taxon>Insecta</taxon>
        <taxon>Pterygota</taxon>
        <taxon>Neoptera</taxon>
        <taxon>Endopterygota</taxon>
        <taxon>Hymenoptera</taxon>
        <taxon>Apocrita</taxon>
        <taxon>Proctotrupomorpha</taxon>
        <taxon>Chalcidoidea</taxon>
        <taxon>Aphelinidae</taxon>
        <taxon>Aphelininae</taxon>
        <taxon>Eretmocerus</taxon>
    </lineage>
</organism>